<dbReference type="PROSITE" id="PS51352">
    <property type="entry name" value="THIOREDOXIN_2"/>
    <property type="match status" value="1"/>
</dbReference>
<dbReference type="EMBL" id="JQGC01000020">
    <property type="protein sequence ID" value="KFL29725.1"/>
    <property type="molecule type" value="Genomic_DNA"/>
</dbReference>
<dbReference type="GO" id="GO:0042744">
    <property type="term" value="P:hydrogen peroxide catabolic process"/>
    <property type="evidence" value="ECO:0007669"/>
    <property type="project" value="TreeGrafter"/>
</dbReference>
<dbReference type="Pfam" id="PF00578">
    <property type="entry name" value="AhpC-TSA"/>
    <property type="match status" value="1"/>
</dbReference>
<dbReference type="GO" id="GO:0045454">
    <property type="term" value="P:cell redox homeostasis"/>
    <property type="evidence" value="ECO:0007669"/>
    <property type="project" value="TreeGrafter"/>
</dbReference>
<keyword evidence="8" id="KW-1185">Reference proteome</keyword>
<evidence type="ECO:0000256" key="3">
    <source>
        <dbReference type="ARBA" id="ARBA00032824"/>
    </source>
</evidence>
<organism evidence="7 8">
    <name type="scientific">Devosia riboflavina</name>
    <dbReference type="NCBI Taxonomy" id="46914"/>
    <lineage>
        <taxon>Bacteria</taxon>
        <taxon>Pseudomonadati</taxon>
        <taxon>Pseudomonadota</taxon>
        <taxon>Alphaproteobacteria</taxon>
        <taxon>Hyphomicrobiales</taxon>
        <taxon>Devosiaceae</taxon>
        <taxon>Devosia</taxon>
    </lineage>
</organism>
<dbReference type="GO" id="GO:0006979">
    <property type="term" value="P:response to oxidative stress"/>
    <property type="evidence" value="ECO:0007669"/>
    <property type="project" value="TreeGrafter"/>
</dbReference>
<dbReference type="Pfam" id="PF10417">
    <property type="entry name" value="1-cysPrx_C"/>
    <property type="match status" value="1"/>
</dbReference>
<evidence type="ECO:0000259" key="6">
    <source>
        <dbReference type="PROSITE" id="PS51352"/>
    </source>
</evidence>
<evidence type="ECO:0000256" key="1">
    <source>
        <dbReference type="ARBA" id="ARBA00009796"/>
    </source>
</evidence>
<feature type="active site" description="Cysteine sulfenic acid (-SOH) intermediate; for peroxidase activity" evidence="5">
    <location>
        <position position="51"/>
    </location>
</feature>
<dbReference type="GO" id="GO:0008379">
    <property type="term" value="F:thioredoxin peroxidase activity"/>
    <property type="evidence" value="ECO:0007669"/>
    <property type="project" value="TreeGrafter"/>
</dbReference>
<dbReference type="InterPro" id="IPR050217">
    <property type="entry name" value="Peroxiredoxin"/>
</dbReference>
<dbReference type="STRING" id="46914.JP75_19165"/>
<protein>
    <recommendedName>
        <fullName evidence="3">Thioredoxin peroxidase</fullName>
    </recommendedName>
</protein>
<dbReference type="PANTHER" id="PTHR10681:SF128">
    <property type="entry name" value="THIOREDOXIN-DEPENDENT PEROXIDE REDUCTASE, MITOCHONDRIAL"/>
    <property type="match status" value="1"/>
</dbReference>
<dbReference type="OrthoDB" id="9812811at2"/>
<comment type="function">
    <text evidence="4">Thiol-specific peroxidase that catalyzes the reduction of hydrogen peroxide and organic hydroperoxides to water and alcohols, respectively. Plays a role in cell protection against oxidative stress by detoxifying peroxides.</text>
</comment>
<evidence type="ECO:0000313" key="7">
    <source>
        <dbReference type="EMBL" id="KFL29725.1"/>
    </source>
</evidence>
<accession>A0A087LYM2</accession>
<dbReference type="InterPro" id="IPR024706">
    <property type="entry name" value="Peroxiredoxin_AhpC-typ"/>
</dbReference>
<evidence type="ECO:0000256" key="5">
    <source>
        <dbReference type="PIRSR" id="PIRSR000239-1"/>
    </source>
</evidence>
<dbReference type="AlphaFoldDB" id="A0A087LYM2"/>
<proteinExistence type="inferred from homology"/>
<dbReference type="InterPro" id="IPR019479">
    <property type="entry name" value="Peroxiredoxin_C"/>
</dbReference>
<dbReference type="SUPFAM" id="SSF52833">
    <property type="entry name" value="Thioredoxin-like"/>
    <property type="match status" value="1"/>
</dbReference>
<comment type="similarity">
    <text evidence="1">Belongs to the peroxiredoxin family. AhpC/Prx1 subfamily.</text>
</comment>
<dbReference type="GO" id="GO:0033554">
    <property type="term" value="P:cellular response to stress"/>
    <property type="evidence" value="ECO:0007669"/>
    <property type="project" value="TreeGrafter"/>
</dbReference>
<dbReference type="Gene3D" id="3.40.30.10">
    <property type="entry name" value="Glutaredoxin"/>
    <property type="match status" value="1"/>
</dbReference>
<gene>
    <name evidence="7" type="ORF">JP75_19165</name>
</gene>
<comment type="caution">
    <text evidence="7">The sequence shown here is derived from an EMBL/GenBank/DDBJ whole genome shotgun (WGS) entry which is preliminary data.</text>
</comment>
<dbReference type="RefSeq" id="WP_035085885.1">
    <property type="nucleotide sequence ID" value="NZ_JQGC01000020.1"/>
</dbReference>
<keyword evidence="2" id="KW-0560">Oxidoreductase</keyword>
<name>A0A087LYM2_9HYPH</name>
<dbReference type="PANTHER" id="PTHR10681">
    <property type="entry name" value="THIOREDOXIN PEROXIDASE"/>
    <property type="match status" value="1"/>
</dbReference>
<dbReference type="Proteomes" id="UP000028981">
    <property type="component" value="Unassembled WGS sequence"/>
</dbReference>
<dbReference type="NCBIfam" id="NF009668">
    <property type="entry name" value="PRK13189.1"/>
    <property type="match status" value="1"/>
</dbReference>
<dbReference type="InterPro" id="IPR013766">
    <property type="entry name" value="Thioredoxin_domain"/>
</dbReference>
<evidence type="ECO:0000256" key="4">
    <source>
        <dbReference type="ARBA" id="ARBA00037420"/>
    </source>
</evidence>
<evidence type="ECO:0000313" key="8">
    <source>
        <dbReference type="Proteomes" id="UP000028981"/>
    </source>
</evidence>
<reference evidence="7 8" key="1">
    <citation type="submission" date="2014-08" db="EMBL/GenBank/DDBJ databases">
        <authorList>
            <person name="Hassan Y.I."/>
            <person name="Lepp D."/>
            <person name="Zhou T."/>
        </authorList>
    </citation>
    <scope>NUCLEOTIDE SEQUENCE [LARGE SCALE GENOMIC DNA]</scope>
    <source>
        <strain evidence="7 8">IFO13584</strain>
    </source>
</reference>
<dbReference type="GO" id="GO:0005829">
    <property type="term" value="C:cytosol"/>
    <property type="evidence" value="ECO:0007669"/>
    <property type="project" value="TreeGrafter"/>
</dbReference>
<dbReference type="InterPro" id="IPR000866">
    <property type="entry name" value="AhpC/TSA"/>
</dbReference>
<dbReference type="PIRSF" id="PIRSF000239">
    <property type="entry name" value="AHPC"/>
    <property type="match status" value="1"/>
</dbReference>
<feature type="domain" description="Thioredoxin" evidence="6">
    <location>
        <begin position="10"/>
        <end position="165"/>
    </location>
</feature>
<dbReference type="InterPro" id="IPR036249">
    <property type="entry name" value="Thioredoxin-like_sf"/>
</dbReference>
<evidence type="ECO:0000256" key="2">
    <source>
        <dbReference type="ARBA" id="ARBA00023002"/>
    </source>
</evidence>
<sequence length="210" mass="22917">MNQELRSASIRIGSTAPKFEARSTMGVRRLSDYRGRWLVLFSHPADFTPVCTSEILAFARLHGEFLALNCELLGLSVDSLFAHMGWIGAMEGTFGVTIPFPLLEDPSMAIARAYGMLDPDAADSATVRMTLVIDPDGIVRMTSTYPMTTGRSVHEVLRTVQALQVTDAHNVYTPEGWSIGDRVIDADLMLGTGAGSPDWFFRTSALGDKS</sequence>